<dbReference type="Proteomes" id="UP000289372">
    <property type="component" value="Unassembled WGS sequence"/>
</dbReference>
<protein>
    <submittedName>
        <fullName evidence="1">Uncharacterized protein</fullName>
    </submittedName>
</protein>
<dbReference type="EMBL" id="PUUL01000001">
    <property type="protein sequence ID" value="RXD57687.1"/>
    <property type="molecule type" value="Genomic_DNA"/>
</dbReference>
<evidence type="ECO:0000313" key="2">
    <source>
        <dbReference type="Proteomes" id="UP000289372"/>
    </source>
</evidence>
<evidence type="ECO:0000313" key="1">
    <source>
        <dbReference type="EMBL" id="RXD57687.1"/>
    </source>
</evidence>
<name>A0AAQ1BXZ4_XANPE</name>
<proteinExistence type="predicted"/>
<reference evidence="1 2" key="1">
    <citation type="submission" date="2018-02" db="EMBL/GenBank/DDBJ databases">
        <title>Characterization of Xanthomonas diversity in transplant houses and field plants.</title>
        <authorList>
            <person name="Abrahamian P."/>
            <person name="Timilsina S."/>
            <person name="Minsavage G.V."/>
            <person name="Goss E.M."/>
            <person name="Jones J.B."/>
            <person name="Vallad G.E."/>
        </authorList>
    </citation>
    <scope>NUCLEOTIDE SEQUENCE [LARGE SCALE GENOMIC DNA]</scope>
    <source>
        <strain evidence="1 2">GEV2132</strain>
    </source>
</reference>
<dbReference type="AlphaFoldDB" id="A0AAQ1BXZ4"/>
<accession>A0AAQ1BXZ4</accession>
<sequence>MYERSLPRVVDAGTGQRSRQRTVRAAGLLCRAQQVSCMRKWACSRLVHRAVNRRTASIASAAASVMAQHRLGAG</sequence>
<organism evidence="1 2">
    <name type="scientific">Xanthomonas perforans</name>
    <dbReference type="NCBI Taxonomy" id="442694"/>
    <lineage>
        <taxon>Bacteria</taxon>
        <taxon>Pseudomonadati</taxon>
        <taxon>Pseudomonadota</taxon>
        <taxon>Gammaproteobacteria</taxon>
        <taxon>Lysobacterales</taxon>
        <taxon>Lysobacteraceae</taxon>
        <taxon>Xanthomonas</taxon>
    </lineage>
</organism>
<gene>
    <name evidence="1" type="ORF">DB769_00075</name>
</gene>
<comment type="caution">
    <text evidence="1">The sequence shown here is derived from an EMBL/GenBank/DDBJ whole genome shotgun (WGS) entry which is preliminary data.</text>
</comment>